<name>A0ACB9JZN2_9ASTR</name>
<evidence type="ECO:0000313" key="2">
    <source>
        <dbReference type="Proteomes" id="UP001056120"/>
    </source>
</evidence>
<dbReference type="Proteomes" id="UP001056120">
    <property type="component" value="Linkage Group LG02"/>
</dbReference>
<comment type="caution">
    <text evidence="1">The sequence shown here is derived from an EMBL/GenBank/DDBJ whole genome shotgun (WGS) entry which is preliminary data.</text>
</comment>
<sequence>MDDRTKDVTAVEIAEIPTTDDEAGGKFEVTVFGEELEFVLIVRYDQGIVGRFPWLYCSKNNIVHCHCKCPIAKDTVLMFRSVICNDALIDVITSSMFASS</sequence>
<dbReference type="EMBL" id="CM042019">
    <property type="protein sequence ID" value="KAI3825428.1"/>
    <property type="molecule type" value="Genomic_DNA"/>
</dbReference>
<keyword evidence="2" id="KW-1185">Reference proteome</keyword>
<accession>A0ACB9JZN2</accession>
<gene>
    <name evidence="1" type="ORF">L1987_06915</name>
</gene>
<proteinExistence type="predicted"/>
<protein>
    <submittedName>
        <fullName evidence="1">Uncharacterized protein</fullName>
    </submittedName>
</protein>
<evidence type="ECO:0000313" key="1">
    <source>
        <dbReference type="EMBL" id="KAI3825428.1"/>
    </source>
</evidence>
<reference evidence="1 2" key="2">
    <citation type="journal article" date="2022" name="Mol. Ecol. Resour.">
        <title>The genomes of chicory, endive, great burdock and yacon provide insights into Asteraceae paleo-polyploidization history and plant inulin production.</title>
        <authorList>
            <person name="Fan W."/>
            <person name="Wang S."/>
            <person name="Wang H."/>
            <person name="Wang A."/>
            <person name="Jiang F."/>
            <person name="Liu H."/>
            <person name="Zhao H."/>
            <person name="Xu D."/>
            <person name="Zhang Y."/>
        </authorList>
    </citation>
    <scope>NUCLEOTIDE SEQUENCE [LARGE SCALE GENOMIC DNA]</scope>
    <source>
        <strain evidence="2">cv. Yunnan</strain>
        <tissue evidence="1">Leaves</tissue>
    </source>
</reference>
<reference evidence="2" key="1">
    <citation type="journal article" date="2022" name="Mol. Ecol. Resour.">
        <title>The genomes of chicory, endive, great burdock and yacon provide insights into Asteraceae palaeo-polyploidization history and plant inulin production.</title>
        <authorList>
            <person name="Fan W."/>
            <person name="Wang S."/>
            <person name="Wang H."/>
            <person name="Wang A."/>
            <person name="Jiang F."/>
            <person name="Liu H."/>
            <person name="Zhao H."/>
            <person name="Xu D."/>
            <person name="Zhang Y."/>
        </authorList>
    </citation>
    <scope>NUCLEOTIDE SEQUENCE [LARGE SCALE GENOMIC DNA]</scope>
    <source>
        <strain evidence="2">cv. Yunnan</strain>
    </source>
</reference>
<organism evidence="1 2">
    <name type="scientific">Smallanthus sonchifolius</name>
    <dbReference type="NCBI Taxonomy" id="185202"/>
    <lineage>
        <taxon>Eukaryota</taxon>
        <taxon>Viridiplantae</taxon>
        <taxon>Streptophyta</taxon>
        <taxon>Embryophyta</taxon>
        <taxon>Tracheophyta</taxon>
        <taxon>Spermatophyta</taxon>
        <taxon>Magnoliopsida</taxon>
        <taxon>eudicotyledons</taxon>
        <taxon>Gunneridae</taxon>
        <taxon>Pentapetalae</taxon>
        <taxon>asterids</taxon>
        <taxon>campanulids</taxon>
        <taxon>Asterales</taxon>
        <taxon>Asteraceae</taxon>
        <taxon>Asteroideae</taxon>
        <taxon>Heliantheae alliance</taxon>
        <taxon>Millerieae</taxon>
        <taxon>Smallanthus</taxon>
    </lineage>
</organism>